<gene>
    <name evidence="1" type="ORF">NCTC11976_02224</name>
</gene>
<protein>
    <submittedName>
        <fullName evidence="1">Uncharacterized protein</fullName>
    </submittedName>
</protein>
<proteinExistence type="predicted"/>
<sequence>MTVALSLLIKEMRKKFPLKHRKLNISSEASENIKKIQSICNKDYFNQSFYGSAALNRKILLDKRIANLLTPETILAILFFHTETNRLDKKSKTAIWRNSSGYISLAAVLFYGFNEGLETIELMPNNESHYGSKEYQEQKKKFKQNTTTIIENIKKAAELIEVSPEEEKLQLKLEEKQSLTQLFHSIEDTITKIKKDNKGNELLYVPTYTPDDIRSQSLYGFTTICNLLKINYKPNTQNTIVIDPSISLDDFIKKFLSSEEALLNGKVIHLFYDRAHLEACIEQDTKIIFQNNEYYLKDILREMVSKCETDASVSETAKEQFGIRLKLCDAHLKGSFPSYYKTKNAQAESETKEDDLSYGYKQIKKIISNIESDIDKSLWTCSNLKDLHAEKDFLNKIIEFYDHSEGKLPLKKCLLLAKWHHPEGYQQVKKERGTNFFFNVLNEKTDKKPKQGPRLKNNASFALERVLHALLSDYKTMDCSYNALNELEISIDGQFFNITQILLHDPDFEHIEFTEEHLDRYSVFAAKKL</sequence>
<keyword evidence="2" id="KW-1185">Reference proteome</keyword>
<dbReference type="RefSeq" id="WP_051544418.1">
    <property type="nucleotide sequence ID" value="NZ_CAAAIT010000001.1"/>
</dbReference>
<reference evidence="1 2" key="1">
    <citation type="submission" date="2018-12" db="EMBL/GenBank/DDBJ databases">
        <authorList>
            <consortium name="Pathogen Informatics"/>
        </authorList>
    </citation>
    <scope>NUCLEOTIDE SEQUENCE [LARGE SCALE GENOMIC DNA]</scope>
    <source>
        <strain evidence="1 2">NCTC11976</strain>
    </source>
</reference>
<evidence type="ECO:0000313" key="2">
    <source>
        <dbReference type="Proteomes" id="UP000277577"/>
    </source>
</evidence>
<accession>A0ABY6T874</accession>
<organism evidence="1 2">
    <name type="scientific">Legionella cherrii</name>
    <dbReference type="NCBI Taxonomy" id="28084"/>
    <lineage>
        <taxon>Bacteria</taxon>
        <taxon>Pseudomonadati</taxon>
        <taxon>Pseudomonadota</taxon>
        <taxon>Gammaproteobacteria</taxon>
        <taxon>Legionellales</taxon>
        <taxon>Legionellaceae</taxon>
        <taxon>Legionella</taxon>
    </lineage>
</organism>
<name>A0ABY6T874_9GAMM</name>
<dbReference type="EMBL" id="LR134173">
    <property type="protein sequence ID" value="VEB37452.1"/>
    <property type="molecule type" value="Genomic_DNA"/>
</dbReference>
<dbReference type="Proteomes" id="UP000277577">
    <property type="component" value="Chromosome"/>
</dbReference>
<evidence type="ECO:0000313" key="1">
    <source>
        <dbReference type="EMBL" id="VEB37452.1"/>
    </source>
</evidence>